<evidence type="ECO:0000313" key="16">
    <source>
        <dbReference type="Proteomes" id="UP000000504"/>
    </source>
</evidence>
<keyword evidence="16" id="KW-1185">Reference proteome</keyword>
<keyword evidence="6 14" id="KW-0812">Transmembrane</keyword>
<evidence type="ECO:0000256" key="10">
    <source>
        <dbReference type="ARBA" id="ARBA00023251"/>
    </source>
</evidence>
<keyword evidence="14" id="KW-0133">Cell shape</keyword>
<keyword evidence="7 14" id="KW-0378">Hydrolase</keyword>
<dbReference type="Pfam" id="PF02673">
    <property type="entry name" value="BacA"/>
    <property type="match status" value="1"/>
</dbReference>
<organism evidence="15 16">
    <name type="scientific">Moranella endobia (strain PCIT)</name>
    <dbReference type="NCBI Taxonomy" id="903503"/>
    <lineage>
        <taxon>Bacteria</taxon>
        <taxon>Pseudomonadati</taxon>
        <taxon>Pseudomonadota</taxon>
        <taxon>Gammaproteobacteria</taxon>
        <taxon>Enterobacterales</taxon>
        <taxon>Enterobacteriaceae</taxon>
        <taxon>Candidatus Moranella</taxon>
    </lineage>
</organism>
<dbReference type="KEGG" id="men:MEPCIT_033"/>
<evidence type="ECO:0000256" key="13">
    <source>
        <dbReference type="ARBA" id="ARBA00047594"/>
    </source>
</evidence>
<dbReference type="GO" id="GO:0071555">
    <property type="term" value="P:cell wall organization"/>
    <property type="evidence" value="ECO:0007669"/>
    <property type="project" value="UniProtKB-KW"/>
</dbReference>
<feature type="transmembrane region" description="Helical" evidence="14">
    <location>
        <begin position="7"/>
        <end position="37"/>
    </location>
</feature>
<dbReference type="GO" id="GO:0046677">
    <property type="term" value="P:response to antibiotic"/>
    <property type="evidence" value="ECO:0007669"/>
    <property type="project" value="UniProtKB-UniRule"/>
</dbReference>
<evidence type="ECO:0000256" key="2">
    <source>
        <dbReference type="ARBA" id="ARBA00010621"/>
    </source>
</evidence>
<keyword evidence="10 14" id="KW-0046">Antibiotic resistance</keyword>
<dbReference type="HOGENOM" id="CLU_060296_2_0_6"/>
<accession>F7XX72</accession>
<dbReference type="GO" id="GO:0050380">
    <property type="term" value="F:undecaprenyl-diphosphatase activity"/>
    <property type="evidence" value="ECO:0007669"/>
    <property type="project" value="UniProtKB-UniRule"/>
</dbReference>
<dbReference type="GO" id="GO:0005886">
    <property type="term" value="C:plasma membrane"/>
    <property type="evidence" value="ECO:0007669"/>
    <property type="project" value="UniProtKB-SubCell"/>
</dbReference>
<feature type="transmembrane region" description="Helical" evidence="14">
    <location>
        <begin position="49"/>
        <end position="68"/>
    </location>
</feature>
<gene>
    <name evidence="15" type="primary">bacA</name>
    <name evidence="14" type="synonym">uppP</name>
    <name evidence="15" type="ordered locus">MEPCIT_033</name>
</gene>
<feature type="transmembrane region" description="Helical" evidence="14">
    <location>
        <begin position="89"/>
        <end position="108"/>
    </location>
</feature>
<reference evidence="15 16" key="2">
    <citation type="journal article" date="2011" name="Curr. Biol.">
        <title>An interdependent metabolic patchwork in the nested symbiosis of mealybugs.</title>
        <authorList>
            <person name="McCutcheon J.P."/>
            <person name="von Dohlen C.D."/>
        </authorList>
    </citation>
    <scope>NUCLEOTIDE SEQUENCE [LARGE SCALE GENOMIC DNA]</scope>
    <source>
        <strain evidence="15 16">PCIT</strain>
    </source>
</reference>
<dbReference type="PANTHER" id="PTHR30622:SF3">
    <property type="entry name" value="UNDECAPRENYL-DIPHOSPHATASE"/>
    <property type="match status" value="1"/>
</dbReference>
<dbReference type="NCBIfam" id="NF001390">
    <property type="entry name" value="PRK00281.1-4"/>
    <property type="match status" value="1"/>
</dbReference>
<dbReference type="EMBL" id="CP002243">
    <property type="protein sequence ID" value="AEI74698.1"/>
    <property type="molecule type" value="Genomic_DNA"/>
</dbReference>
<evidence type="ECO:0000256" key="1">
    <source>
        <dbReference type="ARBA" id="ARBA00004651"/>
    </source>
</evidence>
<evidence type="ECO:0000256" key="11">
    <source>
        <dbReference type="ARBA" id="ARBA00032707"/>
    </source>
</evidence>
<proteinExistence type="inferred from homology"/>
<dbReference type="eggNOG" id="COG1968">
    <property type="taxonomic scope" value="Bacteria"/>
</dbReference>
<dbReference type="GO" id="GO:0009252">
    <property type="term" value="P:peptidoglycan biosynthetic process"/>
    <property type="evidence" value="ECO:0007669"/>
    <property type="project" value="UniProtKB-KW"/>
</dbReference>
<protein>
    <recommendedName>
        <fullName evidence="4 14">Undecaprenyl-diphosphatase</fullName>
        <ecNumber evidence="3 14">3.6.1.27</ecNumber>
    </recommendedName>
    <alternativeName>
        <fullName evidence="12 14">Bacitracin resistance protein</fullName>
    </alternativeName>
    <alternativeName>
        <fullName evidence="11 14">Undecaprenyl pyrophosphate phosphatase</fullName>
    </alternativeName>
</protein>
<comment type="function">
    <text evidence="14">Catalyzes the dephosphorylation of undecaprenyl diphosphate (UPP). Confers resistance to bacitracin.</text>
</comment>
<dbReference type="OrthoDB" id="9808289at2"/>
<comment type="similarity">
    <text evidence="2 14">Belongs to the UppP family.</text>
</comment>
<keyword evidence="9 14" id="KW-0472">Membrane</keyword>
<evidence type="ECO:0000256" key="12">
    <source>
        <dbReference type="ARBA" id="ARBA00032932"/>
    </source>
</evidence>
<dbReference type="RefSeq" id="WP_013975449.1">
    <property type="nucleotide sequence ID" value="NC_015735.1"/>
</dbReference>
<comment type="catalytic activity">
    <reaction evidence="13 14">
        <text>di-trans,octa-cis-undecaprenyl diphosphate + H2O = di-trans,octa-cis-undecaprenyl phosphate + phosphate + H(+)</text>
        <dbReference type="Rhea" id="RHEA:28094"/>
        <dbReference type="ChEBI" id="CHEBI:15377"/>
        <dbReference type="ChEBI" id="CHEBI:15378"/>
        <dbReference type="ChEBI" id="CHEBI:43474"/>
        <dbReference type="ChEBI" id="CHEBI:58405"/>
        <dbReference type="ChEBI" id="CHEBI:60392"/>
        <dbReference type="EC" id="3.6.1.27"/>
    </reaction>
</comment>
<keyword evidence="14" id="KW-0997">Cell inner membrane</keyword>
<evidence type="ECO:0000256" key="5">
    <source>
        <dbReference type="ARBA" id="ARBA00022475"/>
    </source>
</evidence>
<sequence>MHVHEWLIAFIMGLVEGLTEFLPISSTGHMILVGSLLGVTDEKTKTLELIIQLGAILAVLVVFWRQLCSLIGTNFSPLSPQIIIGHERLSLGHILLGMIPAGVLGLVLYNHIKAIFLPQYVIYALVVGGWLLLAGEWLKPKQPQTIDINDLTYLQAFFIGCCQCLALWPGFSRSGATINGGIIIGVSRYVAWEFSFILAVPIMLGATVIDIYKSIPCIIWHDFTMFAIGFATAFLVALLAIKFFLHIIRNISFLPFVIYRFLLAAIVTWLI</sequence>
<keyword evidence="8 14" id="KW-1133">Transmembrane helix</keyword>
<dbReference type="GO" id="GO:0008360">
    <property type="term" value="P:regulation of cell shape"/>
    <property type="evidence" value="ECO:0007669"/>
    <property type="project" value="UniProtKB-KW"/>
</dbReference>
<dbReference type="NCBIfam" id="TIGR00753">
    <property type="entry name" value="undec_PP_bacA"/>
    <property type="match status" value="1"/>
</dbReference>
<evidence type="ECO:0000256" key="4">
    <source>
        <dbReference type="ARBA" id="ARBA00021581"/>
    </source>
</evidence>
<feature type="transmembrane region" description="Helical" evidence="14">
    <location>
        <begin position="151"/>
        <end position="171"/>
    </location>
</feature>
<evidence type="ECO:0000256" key="3">
    <source>
        <dbReference type="ARBA" id="ARBA00012374"/>
    </source>
</evidence>
<feature type="transmembrane region" description="Helical" evidence="14">
    <location>
        <begin position="251"/>
        <end position="270"/>
    </location>
</feature>
<name>F7XX72_MOREP</name>
<evidence type="ECO:0000256" key="7">
    <source>
        <dbReference type="ARBA" id="ARBA00022801"/>
    </source>
</evidence>
<feature type="transmembrane region" description="Helical" evidence="14">
    <location>
        <begin position="224"/>
        <end position="245"/>
    </location>
</feature>
<evidence type="ECO:0000256" key="6">
    <source>
        <dbReference type="ARBA" id="ARBA00022692"/>
    </source>
</evidence>
<dbReference type="AlphaFoldDB" id="F7XX72"/>
<reference key="1">
    <citation type="submission" date="2010-09" db="EMBL/GenBank/DDBJ databases">
        <title>An interdependent metabolic patchwork in the nested three-way symbiosis of mealybugs.</title>
        <authorList>
            <person name="McCutcheon J.P."/>
            <person name="von Dohlen C.D."/>
        </authorList>
    </citation>
    <scope>NUCLEOTIDE SEQUENCE</scope>
    <source>
        <strain>PCIT</strain>
    </source>
</reference>
<dbReference type="EC" id="3.6.1.27" evidence="3 14"/>
<dbReference type="HAMAP" id="MF_01006">
    <property type="entry name" value="Undec_diphosphatase"/>
    <property type="match status" value="1"/>
</dbReference>
<keyword evidence="5 14" id="KW-1003">Cell membrane</keyword>
<dbReference type="STRING" id="903503.MEPCIT_033"/>
<comment type="subcellular location">
    <subcellularLocation>
        <location evidence="14">Cell inner membrane</location>
        <topology evidence="14">Multi-pass membrane protein</topology>
    </subcellularLocation>
    <subcellularLocation>
        <location evidence="1">Cell membrane</location>
        <topology evidence="1">Multi-pass membrane protein</topology>
    </subcellularLocation>
</comment>
<dbReference type="PANTHER" id="PTHR30622">
    <property type="entry name" value="UNDECAPRENYL-DIPHOSPHATASE"/>
    <property type="match status" value="1"/>
</dbReference>
<evidence type="ECO:0000256" key="14">
    <source>
        <dbReference type="HAMAP-Rule" id="MF_01006"/>
    </source>
</evidence>
<evidence type="ECO:0000313" key="15">
    <source>
        <dbReference type="EMBL" id="AEI74698.1"/>
    </source>
</evidence>
<dbReference type="InterPro" id="IPR003824">
    <property type="entry name" value="UppP"/>
</dbReference>
<dbReference type="NCBIfam" id="NF001388">
    <property type="entry name" value="PRK00281.1-1"/>
    <property type="match status" value="1"/>
</dbReference>
<evidence type="ECO:0000256" key="9">
    <source>
        <dbReference type="ARBA" id="ARBA00023136"/>
    </source>
</evidence>
<evidence type="ECO:0000256" key="8">
    <source>
        <dbReference type="ARBA" id="ARBA00022989"/>
    </source>
</evidence>
<feature type="transmembrane region" description="Helical" evidence="14">
    <location>
        <begin position="191"/>
        <end position="212"/>
    </location>
</feature>
<keyword evidence="14" id="KW-0961">Cell wall biogenesis/degradation</keyword>
<keyword evidence="14" id="KW-0573">Peptidoglycan synthesis</keyword>
<comment type="miscellaneous">
    <text evidence="14">Bacitracin is thought to be involved in the inhibition of peptidoglycan synthesis by sequestering undecaprenyl diphosphate, thereby reducing the pool of lipid carrier available.</text>
</comment>
<dbReference type="Proteomes" id="UP000000504">
    <property type="component" value="Chromosome"/>
</dbReference>
<feature type="transmembrane region" description="Helical" evidence="14">
    <location>
        <begin position="120"/>
        <end position="139"/>
    </location>
</feature>